<reference evidence="1" key="1">
    <citation type="submission" date="2014-09" db="EMBL/GenBank/DDBJ databases">
        <authorList>
            <person name="Magalhaes I.L.F."/>
            <person name="Oliveira U."/>
            <person name="Santos F.R."/>
            <person name="Vidigal T.H.D.A."/>
            <person name="Brescovit A.D."/>
            <person name="Santos A.J."/>
        </authorList>
    </citation>
    <scope>NUCLEOTIDE SEQUENCE</scope>
    <source>
        <tissue evidence="1">Shoot tissue taken approximately 20 cm above the soil surface</tissue>
    </source>
</reference>
<organism evidence="1">
    <name type="scientific">Arundo donax</name>
    <name type="common">Giant reed</name>
    <name type="synonym">Donax arundinaceus</name>
    <dbReference type="NCBI Taxonomy" id="35708"/>
    <lineage>
        <taxon>Eukaryota</taxon>
        <taxon>Viridiplantae</taxon>
        <taxon>Streptophyta</taxon>
        <taxon>Embryophyta</taxon>
        <taxon>Tracheophyta</taxon>
        <taxon>Spermatophyta</taxon>
        <taxon>Magnoliopsida</taxon>
        <taxon>Liliopsida</taxon>
        <taxon>Poales</taxon>
        <taxon>Poaceae</taxon>
        <taxon>PACMAD clade</taxon>
        <taxon>Arundinoideae</taxon>
        <taxon>Arundineae</taxon>
        <taxon>Arundo</taxon>
    </lineage>
</organism>
<proteinExistence type="predicted"/>
<sequence>MIKASILQVLINQQRRIALKAATIQSHEVTVLYSRYSFYFCSKLHFSLIR</sequence>
<evidence type="ECO:0000313" key="1">
    <source>
        <dbReference type="EMBL" id="JAD86945.1"/>
    </source>
</evidence>
<dbReference type="EMBL" id="GBRH01210950">
    <property type="protein sequence ID" value="JAD86945.1"/>
    <property type="molecule type" value="Transcribed_RNA"/>
</dbReference>
<dbReference type="AlphaFoldDB" id="A0A0A9DMQ4"/>
<protein>
    <submittedName>
        <fullName evidence="1">Uncharacterized protein</fullName>
    </submittedName>
</protein>
<reference evidence="1" key="2">
    <citation type="journal article" date="2015" name="Data Brief">
        <title>Shoot transcriptome of the giant reed, Arundo donax.</title>
        <authorList>
            <person name="Barrero R.A."/>
            <person name="Guerrero F.D."/>
            <person name="Moolhuijzen P."/>
            <person name="Goolsby J.A."/>
            <person name="Tidwell J."/>
            <person name="Bellgard S.E."/>
            <person name="Bellgard M.I."/>
        </authorList>
    </citation>
    <scope>NUCLEOTIDE SEQUENCE</scope>
    <source>
        <tissue evidence="1">Shoot tissue taken approximately 20 cm above the soil surface</tissue>
    </source>
</reference>
<name>A0A0A9DMQ4_ARUDO</name>
<accession>A0A0A9DMQ4</accession>